<evidence type="ECO:0000313" key="6">
    <source>
        <dbReference type="Proteomes" id="UP000027345"/>
    </source>
</evidence>
<dbReference type="Gene3D" id="3.40.50.720">
    <property type="entry name" value="NAD(P)-binding Rossmann-like Domain"/>
    <property type="match status" value="1"/>
</dbReference>
<name>A0A066U3C8_9PSEU</name>
<keyword evidence="2" id="KW-0560">Oxidoreductase</keyword>
<dbReference type="Pfam" id="PF00106">
    <property type="entry name" value="adh_short"/>
    <property type="match status" value="1"/>
</dbReference>
<dbReference type="InterPro" id="IPR036291">
    <property type="entry name" value="NAD(P)-bd_dom_sf"/>
</dbReference>
<protein>
    <submittedName>
        <fullName evidence="5">3-oxoacyl-ACP reductase</fullName>
    </submittedName>
</protein>
<evidence type="ECO:0000256" key="3">
    <source>
        <dbReference type="RuleBase" id="RU000363"/>
    </source>
</evidence>
<dbReference type="SMART" id="SM00822">
    <property type="entry name" value="PKS_KR"/>
    <property type="match status" value="1"/>
</dbReference>
<dbReference type="PRINTS" id="PR00081">
    <property type="entry name" value="GDHRDH"/>
</dbReference>
<dbReference type="eggNOG" id="COG1028">
    <property type="taxonomic scope" value="Bacteria"/>
</dbReference>
<dbReference type="PANTHER" id="PTHR42760:SF135">
    <property type="entry name" value="BLL7886 PROTEIN"/>
    <property type="match status" value="1"/>
</dbReference>
<gene>
    <name evidence="5" type="ORF">DV20_29310</name>
</gene>
<dbReference type="InterPro" id="IPR002347">
    <property type="entry name" value="SDR_fam"/>
</dbReference>
<dbReference type="SUPFAM" id="SSF51735">
    <property type="entry name" value="NAD(P)-binding Rossmann-fold domains"/>
    <property type="match status" value="1"/>
</dbReference>
<sequence length="262" mass="26464">MDLDLAGKRVLVTGASRGIGLATVEAFVAEGATVVAVSRKSTPELEATGATFVAADLLDATAPQRVLDTVLADDPRLDVLVNNAGGGEAADVDLADPIGGSRAAWGDVLALNLGAAVEMTRAALPALSRTRGAIVNISSSSARDPRKVPLSYAAAKAALNAFSRGLAEQLGDTGVRINVVTPGATRTAILTSPDGYVGKLAASMGLDQETVLAAMPEQSGMVTGKLIEPAEIARAVLLLASPTMPSAVGANWNVDGGTLKTP</sequence>
<proteinExistence type="inferred from homology"/>
<evidence type="ECO:0000259" key="4">
    <source>
        <dbReference type="SMART" id="SM00822"/>
    </source>
</evidence>
<dbReference type="OrthoDB" id="3208554at2"/>
<evidence type="ECO:0000256" key="2">
    <source>
        <dbReference type="ARBA" id="ARBA00023002"/>
    </source>
</evidence>
<dbReference type="AlphaFoldDB" id="A0A066U3C8"/>
<dbReference type="PRINTS" id="PR00080">
    <property type="entry name" value="SDRFAMILY"/>
</dbReference>
<comment type="caution">
    <text evidence="5">The sequence shown here is derived from an EMBL/GenBank/DDBJ whole genome shotgun (WGS) entry which is preliminary data.</text>
</comment>
<accession>A0A066U3C8</accession>
<organism evidence="5 6">
    <name type="scientific">Amycolatopsis rifamycinica</name>
    <dbReference type="NCBI Taxonomy" id="287986"/>
    <lineage>
        <taxon>Bacteria</taxon>
        <taxon>Bacillati</taxon>
        <taxon>Actinomycetota</taxon>
        <taxon>Actinomycetes</taxon>
        <taxon>Pseudonocardiales</taxon>
        <taxon>Pseudonocardiaceae</taxon>
        <taxon>Amycolatopsis</taxon>
    </lineage>
</organism>
<dbReference type="GO" id="GO:0030497">
    <property type="term" value="P:fatty acid elongation"/>
    <property type="evidence" value="ECO:0007669"/>
    <property type="project" value="TreeGrafter"/>
</dbReference>
<feature type="domain" description="Ketoreductase" evidence="4">
    <location>
        <begin position="8"/>
        <end position="187"/>
    </location>
</feature>
<dbReference type="EMBL" id="JMQI01000062">
    <property type="protein sequence ID" value="KDN18693.1"/>
    <property type="molecule type" value="Genomic_DNA"/>
</dbReference>
<reference evidence="5 6" key="1">
    <citation type="submission" date="2014-05" db="EMBL/GenBank/DDBJ databases">
        <title>Draft genome sequence of Amycolatopsis rifamycinica DSM 46095.</title>
        <authorList>
            <person name="Lal R."/>
            <person name="Saxena A."/>
            <person name="Kumari R."/>
            <person name="Mukherjee U."/>
            <person name="Singh P."/>
            <person name="Sangwan N."/>
            <person name="Mahato N.K."/>
        </authorList>
    </citation>
    <scope>NUCLEOTIDE SEQUENCE [LARGE SCALE GENOMIC DNA]</scope>
    <source>
        <strain evidence="5 6">DSM 46095</strain>
    </source>
</reference>
<evidence type="ECO:0000313" key="5">
    <source>
        <dbReference type="EMBL" id="KDN18693.1"/>
    </source>
</evidence>
<dbReference type="InterPro" id="IPR057326">
    <property type="entry name" value="KR_dom"/>
</dbReference>
<evidence type="ECO:0000256" key="1">
    <source>
        <dbReference type="ARBA" id="ARBA00006484"/>
    </source>
</evidence>
<dbReference type="CDD" id="cd05233">
    <property type="entry name" value="SDR_c"/>
    <property type="match status" value="1"/>
</dbReference>
<dbReference type="GO" id="GO:0016616">
    <property type="term" value="F:oxidoreductase activity, acting on the CH-OH group of donors, NAD or NADP as acceptor"/>
    <property type="evidence" value="ECO:0007669"/>
    <property type="project" value="UniProtKB-ARBA"/>
</dbReference>
<dbReference type="FunFam" id="3.40.50.720:FF:000084">
    <property type="entry name" value="Short-chain dehydrogenase reductase"/>
    <property type="match status" value="1"/>
</dbReference>
<dbReference type="RefSeq" id="WP_043785836.1">
    <property type="nucleotide sequence ID" value="NZ_JMQI01000062.1"/>
</dbReference>
<dbReference type="Proteomes" id="UP000027345">
    <property type="component" value="Unassembled WGS sequence"/>
</dbReference>
<dbReference type="PANTHER" id="PTHR42760">
    <property type="entry name" value="SHORT-CHAIN DEHYDROGENASES/REDUCTASES FAMILY MEMBER"/>
    <property type="match status" value="1"/>
</dbReference>
<keyword evidence="6" id="KW-1185">Reference proteome</keyword>
<dbReference type="STRING" id="287986.DV20_29310"/>
<comment type="similarity">
    <text evidence="1 3">Belongs to the short-chain dehydrogenases/reductases (SDR) family.</text>
</comment>